<feature type="domain" description="DUF1707" evidence="2">
    <location>
        <begin position="16"/>
        <end position="68"/>
    </location>
</feature>
<dbReference type="RefSeq" id="WP_253777227.1">
    <property type="nucleotide sequence ID" value="NZ_JAMTCK010000016.1"/>
</dbReference>
<reference evidence="3" key="1">
    <citation type="submission" date="2022-06" db="EMBL/GenBank/DDBJ databases">
        <title>Genomic Encyclopedia of Archaeal and Bacterial Type Strains, Phase II (KMG-II): from individual species to whole genera.</title>
        <authorList>
            <person name="Goeker M."/>
        </authorList>
    </citation>
    <scope>NUCLEOTIDE SEQUENCE</scope>
    <source>
        <strain evidence="3">DSM 43935</strain>
    </source>
</reference>
<dbReference type="PANTHER" id="PTHR40763:SF5">
    <property type="entry name" value="MEMBRANE PROTEIN"/>
    <property type="match status" value="1"/>
</dbReference>
<dbReference type="Pfam" id="PF08044">
    <property type="entry name" value="DUF1707"/>
    <property type="match status" value="1"/>
</dbReference>
<keyword evidence="4" id="KW-1185">Reference proteome</keyword>
<dbReference type="EMBL" id="JAMTCK010000016">
    <property type="protein sequence ID" value="MCP2168931.1"/>
    <property type="molecule type" value="Genomic_DNA"/>
</dbReference>
<feature type="region of interest" description="Disordered" evidence="1">
    <location>
        <begin position="76"/>
        <end position="101"/>
    </location>
</feature>
<dbReference type="InterPro" id="IPR012551">
    <property type="entry name" value="DUF1707_SHOCT-like"/>
</dbReference>
<dbReference type="PANTHER" id="PTHR40763">
    <property type="entry name" value="MEMBRANE PROTEIN-RELATED"/>
    <property type="match status" value="1"/>
</dbReference>
<evidence type="ECO:0000259" key="2">
    <source>
        <dbReference type="Pfam" id="PF08044"/>
    </source>
</evidence>
<dbReference type="Proteomes" id="UP001206128">
    <property type="component" value="Unassembled WGS sequence"/>
</dbReference>
<protein>
    <recommendedName>
        <fullName evidence="2">DUF1707 domain-containing protein</fullName>
    </recommendedName>
</protein>
<name>A0AAE3GIP6_9PSEU</name>
<evidence type="ECO:0000256" key="1">
    <source>
        <dbReference type="SAM" id="MobiDB-lite"/>
    </source>
</evidence>
<organism evidence="3 4">
    <name type="scientific">Goodfellowiella coeruleoviolacea</name>
    <dbReference type="NCBI Taxonomy" id="334858"/>
    <lineage>
        <taxon>Bacteria</taxon>
        <taxon>Bacillati</taxon>
        <taxon>Actinomycetota</taxon>
        <taxon>Actinomycetes</taxon>
        <taxon>Pseudonocardiales</taxon>
        <taxon>Pseudonocardiaceae</taxon>
        <taxon>Goodfellowiella</taxon>
    </lineage>
</organism>
<evidence type="ECO:0000313" key="3">
    <source>
        <dbReference type="EMBL" id="MCP2168931.1"/>
    </source>
</evidence>
<sequence length="233" mass="25091">MSEEAAPPSSVDPKQLRVSVAEREHVVRVLRKATNQGLLSPDEFDTRADRARHARTRAELNGVLIDLPGLVNRGIGAGLDATPGQQHAQPLAGDPPPPGNDRAELTASLSSVVRSGRWSVPRELMVYSRLGRVVLDLTQAEIRHPVVSVELDVAVGRVQLCVPVGATVDVDGLDLVMGGVRHRGEHPAAATGVPHVVLIGSVRLGSVVIRWPRSRRSRAPLLGNRDRRGDQPR</sequence>
<dbReference type="AlphaFoldDB" id="A0AAE3GIP6"/>
<comment type="caution">
    <text evidence="3">The sequence shown here is derived from an EMBL/GenBank/DDBJ whole genome shotgun (WGS) entry which is preliminary data.</text>
</comment>
<accession>A0AAE3GIP6</accession>
<gene>
    <name evidence="3" type="ORF">LX83_005811</name>
</gene>
<evidence type="ECO:0000313" key="4">
    <source>
        <dbReference type="Proteomes" id="UP001206128"/>
    </source>
</evidence>
<proteinExistence type="predicted"/>